<sequence length="65" mass="6998">MSNQHLESLANQIKQACLKAAQEGFEDAELSGLCREGCVEAALSAIEMVDIDQLLESNLEDTEGS</sequence>
<dbReference type="RefSeq" id="WP_229805279.1">
    <property type="nucleotide sequence ID" value="NZ_BMXR01000003.1"/>
</dbReference>
<protein>
    <recommendedName>
        <fullName evidence="3">Acetyltransferase</fullName>
    </recommendedName>
</protein>
<accession>A0A918K5L4</accession>
<reference evidence="1" key="2">
    <citation type="submission" date="2020-09" db="EMBL/GenBank/DDBJ databases">
        <authorList>
            <person name="Sun Q."/>
            <person name="Kim S."/>
        </authorList>
    </citation>
    <scope>NUCLEOTIDE SEQUENCE</scope>
    <source>
        <strain evidence="1">KCTC 22169</strain>
    </source>
</reference>
<reference evidence="1" key="1">
    <citation type="journal article" date="2014" name="Int. J. Syst. Evol. Microbiol.">
        <title>Complete genome sequence of Corynebacterium casei LMG S-19264T (=DSM 44701T), isolated from a smear-ripened cheese.</title>
        <authorList>
            <consortium name="US DOE Joint Genome Institute (JGI-PGF)"/>
            <person name="Walter F."/>
            <person name="Albersmeier A."/>
            <person name="Kalinowski J."/>
            <person name="Ruckert C."/>
        </authorList>
    </citation>
    <scope>NUCLEOTIDE SEQUENCE</scope>
    <source>
        <strain evidence="1">KCTC 22169</strain>
    </source>
</reference>
<name>A0A918K5L4_9GAMM</name>
<organism evidence="1 2">
    <name type="scientific">Saccharospirillum salsuginis</name>
    <dbReference type="NCBI Taxonomy" id="418750"/>
    <lineage>
        <taxon>Bacteria</taxon>
        <taxon>Pseudomonadati</taxon>
        <taxon>Pseudomonadota</taxon>
        <taxon>Gammaproteobacteria</taxon>
        <taxon>Oceanospirillales</taxon>
        <taxon>Saccharospirillaceae</taxon>
        <taxon>Saccharospirillum</taxon>
    </lineage>
</organism>
<evidence type="ECO:0000313" key="2">
    <source>
        <dbReference type="Proteomes" id="UP000626148"/>
    </source>
</evidence>
<evidence type="ECO:0008006" key="3">
    <source>
        <dbReference type="Google" id="ProtNLM"/>
    </source>
</evidence>
<proteinExistence type="predicted"/>
<dbReference type="AlphaFoldDB" id="A0A918K5L4"/>
<dbReference type="EMBL" id="BMXR01000003">
    <property type="protein sequence ID" value="GGX49189.1"/>
    <property type="molecule type" value="Genomic_DNA"/>
</dbReference>
<keyword evidence="2" id="KW-1185">Reference proteome</keyword>
<comment type="caution">
    <text evidence="1">The sequence shown here is derived from an EMBL/GenBank/DDBJ whole genome shotgun (WGS) entry which is preliminary data.</text>
</comment>
<evidence type="ECO:0000313" key="1">
    <source>
        <dbReference type="EMBL" id="GGX49189.1"/>
    </source>
</evidence>
<dbReference type="Proteomes" id="UP000626148">
    <property type="component" value="Unassembled WGS sequence"/>
</dbReference>
<gene>
    <name evidence="1" type="ORF">GCM10007392_15590</name>
</gene>